<evidence type="ECO:0000313" key="1">
    <source>
        <dbReference type="EMBL" id="CAJ29719.1"/>
    </source>
</evidence>
<reference evidence="1 2" key="1">
    <citation type="journal article" date="1992" name="J. Gen. Microbiol.">
        <title>Characterization of bacteriophage BFK20 from Brevibacterium flavum.</title>
        <authorList>
            <person name="Koptides M."/>
            <person name="Barak I."/>
            <person name="Sisova M."/>
            <person name="Baloghova E."/>
            <person name="Ugorcakova J."/>
        </authorList>
    </citation>
    <scope>NUCLEOTIDE SEQUENCE [LARGE SCALE GENOMIC DNA]</scope>
</reference>
<organism evidence="1 2">
    <name type="scientific">Corynebacterium phage BFK20</name>
    <dbReference type="NCBI Taxonomy" id="28358"/>
    <lineage>
        <taxon>Viruses</taxon>
        <taxon>Duplodnaviria</taxon>
        <taxon>Heunggongvirae</taxon>
        <taxon>Uroviricota</taxon>
        <taxon>Caudoviricetes</taxon>
        <taxon>Sasvirus</taxon>
        <taxon>Sasvirus BFK20</taxon>
    </lineage>
</organism>
<proteinExistence type="predicted"/>
<dbReference type="KEGG" id="vg:5580383"/>
<reference evidence="1 2" key="3">
    <citation type="journal article" date="2006" name="Virology">
        <title>Complete nucleotide sequence and genome analysis of bacteriophage BFK20--a lytic phage of the industrial producer Brevibacterium flavum.</title>
        <authorList>
            <person name="Bukovska G."/>
            <person name="Klucar L."/>
            <person name="Vlcek C."/>
            <person name="Adamovic J."/>
            <person name="Turna J."/>
            <person name="Timko J."/>
        </authorList>
    </citation>
    <scope>NUCLEOTIDE SEQUENCE [LARGE SCALE GENOMIC DNA]</scope>
</reference>
<keyword evidence="2" id="KW-1185">Reference proteome</keyword>
<accession>Q3V5F9</accession>
<sequence length="92" mass="10281">MPAYRIRPGVEDFNRADDTERQAVELVREDGVTRTFSLEVDSFEGGLYFLTGYVWEDTQDGEHLDAGGDAIECLIDAHDLVDELTAWAQAGE</sequence>
<dbReference type="EMBL" id="AJ278322">
    <property type="protein sequence ID" value="CAJ29719.1"/>
    <property type="molecule type" value="Genomic_DNA"/>
</dbReference>
<reference evidence="1 2" key="2">
    <citation type="journal article" date="1994" name="Acta Virol.">
        <title>Characterization and sequence analysis of the F2 promoter from corynephage BFK20.</title>
        <authorList>
            <person name="Koptides M."/>
            <person name="Ugorcakova J."/>
            <person name="Baloghova E."/>
            <person name="Bukovska G."/>
            <person name="Timko J."/>
        </authorList>
    </citation>
    <scope>NUCLEOTIDE SEQUENCE [LARGE SCALE GENOMIC DNA]</scope>
</reference>
<dbReference type="Proteomes" id="UP000001531">
    <property type="component" value="Segment"/>
</dbReference>
<name>Q3V5F9_9CAUD</name>
<reference evidence="1 2" key="4">
    <citation type="journal article" date="2007" name="Virology">
        <title>Transcriptional profiling of bacteriophage BFK20: coexpression interrogated by "guilt-by-association" algorithm.</title>
        <authorList>
            <person name="Majtan T."/>
            <person name="Halgasova N."/>
            <person name="Bukovska G."/>
            <person name="Timko J."/>
        </authorList>
    </citation>
    <scope>NUCLEOTIDE SEQUENCE [LARGE SCALE GENOMIC DNA]</scope>
</reference>
<gene>
    <name evidence="1" type="primary">ORF36</name>
</gene>
<dbReference type="GeneID" id="5580383"/>
<evidence type="ECO:0000313" key="2">
    <source>
        <dbReference type="Proteomes" id="UP000001531"/>
    </source>
</evidence>
<protein>
    <submittedName>
        <fullName evidence="1">Gp36</fullName>
    </submittedName>
</protein>
<dbReference type="RefSeq" id="YP_001456766.1">
    <property type="nucleotide sequence ID" value="NC_009799.3"/>
</dbReference>